<dbReference type="InterPro" id="IPR008988">
    <property type="entry name" value="Transcriptional_repressor_C"/>
</dbReference>
<evidence type="ECO:0000259" key="2">
    <source>
        <dbReference type="SMART" id="SM00899"/>
    </source>
</evidence>
<proteinExistence type="predicted"/>
<dbReference type="Gene3D" id="2.30.30.90">
    <property type="match status" value="1"/>
</dbReference>
<evidence type="ECO:0000313" key="4">
    <source>
        <dbReference type="Proteomes" id="UP000886824"/>
    </source>
</evidence>
<dbReference type="PANTHER" id="PTHR42954:SF2">
    <property type="entry name" value="FE(2+) TRANSPORT PROTEIN A"/>
    <property type="match status" value="1"/>
</dbReference>
<dbReference type="Proteomes" id="UP000886824">
    <property type="component" value="Unassembled WGS sequence"/>
</dbReference>
<evidence type="ECO:0000313" key="3">
    <source>
        <dbReference type="EMBL" id="HIY72908.1"/>
    </source>
</evidence>
<sequence>MGKQLSMDRLPEGVRAQVVAVGGEYAMRRRLLDLGLIPGTWVTCRGRAPAGDPGAYAFRGCVVALRARDAAAVTLRPEGAL</sequence>
<dbReference type="Pfam" id="PF04023">
    <property type="entry name" value="FeoA"/>
    <property type="match status" value="1"/>
</dbReference>
<dbReference type="EMBL" id="DXCX01000030">
    <property type="protein sequence ID" value="HIY72908.1"/>
    <property type="molecule type" value="Genomic_DNA"/>
</dbReference>
<name>A0A9D1Z3U8_9FIRM</name>
<evidence type="ECO:0000256" key="1">
    <source>
        <dbReference type="ARBA" id="ARBA00023004"/>
    </source>
</evidence>
<comment type="caution">
    <text evidence="3">The sequence shown here is derived from an EMBL/GenBank/DDBJ whole genome shotgun (WGS) entry which is preliminary data.</text>
</comment>
<dbReference type="PANTHER" id="PTHR42954">
    <property type="entry name" value="FE(2+) TRANSPORT PROTEIN A"/>
    <property type="match status" value="1"/>
</dbReference>
<keyword evidence="1" id="KW-0408">Iron</keyword>
<dbReference type="InterPro" id="IPR007167">
    <property type="entry name" value="Fe-transptr_FeoA-like"/>
</dbReference>
<accession>A0A9D1Z3U8</accession>
<dbReference type="AlphaFoldDB" id="A0A9D1Z3U8"/>
<dbReference type="InterPro" id="IPR052713">
    <property type="entry name" value="FeoA"/>
</dbReference>
<reference evidence="3" key="1">
    <citation type="journal article" date="2021" name="PeerJ">
        <title>Extensive microbial diversity within the chicken gut microbiome revealed by metagenomics and culture.</title>
        <authorList>
            <person name="Gilroy R."/>
            <person name="Ravi A."/>
            <person name="Getino M."/>
            <person name="Pursley I."/>
            <person name="Horton D.L."/>
            <person name="Alikhan N.F."/>
            <person name="Baker D."/>
            <person name="Gharbi K."/>
            <person name="Hall N."/>
            <person name="Watson M."/>
            <person name="Adriaenssens E.M."/>
            <person name="Foster-Nyarko E."/>
            <person name="Jarju S."/>
            <person name="Secka A."/>
            <person name="Antonio M."/>
            <person name="Oren A."/>
            <person name="Chaudhuri R.R."/>
            <person name="La Ragione R."/>
            <person name="Hildebrand F."/>
            <person name="Pallen M.J."/>
        </authorList>
    </citation>
    <scope>NUCLEOTIDE SEQUENCE</scope>
    <source>
        <strain evidence="3">CHK33-7979</strain>
    </source>
</reference>
<protein>
    <submittedName>
        <fullName evidence="3">Ferrous iron transport protein A</fullName>
    </submittedName>
</protein>
<feature type="domain" description="Ferrous iron transporter FeoA-like" evidence="2">
    <location>
        <begin position="5"/>
        <end position="77"/>
    </location>
</feature>
<reference evidence="3" key="2">
    <citation type="submission" date="2021-04" db="EMBL/GenBank/DDBJ databases">
        <authorList>
            <person name="Gilroy R."/>
        </authorList>
    </citation>
    <scope>NUCLEOTIDE SEQUENCE</scope>
    <source>
        <strain evidence="3">CHK33-7979</strain>
    </source>
</reference>
<dbReference type="InterPro" id="IPR038157">
    <property type="entry name" value="FeoA_core_dom"/>
</dbReference>
<gene>
    <name evidence="3" type="ORF">H9826_02870</name>
</gene>
<dbReference type="SMART" id="SM00899">
    <property type="entry name" value="FeoA"/>
    <property type="match status" value="1"/>
</dbReference>
<dbReference type="GO" id="GO:0046914">
    <property type="term" value="F:transition metal ion binding"/>
    <property type="evidence" value="ECO:0007669"/>
    <property type="project" value="InterPro"/>
</dbReference>
<dbReference type="SUPFAM" id="SSF50037">
    <property type="entry name" value="C-terminal domain of transcriptional repressors"/>
    <property type="match status" value="1"/>
</dbReference>
<organism evidence="3 4">
    <name type="scientific">Candidatus Intestinimonas merdavium</name>
    <dbReference type="NCBI Taxonomy" id="2838622"/>
    <lineage>
        <taxon>Bacteria</taxon>
        <taxon>Bacillati</taxon>
        <taxon>Bacillota</taxon>
        <taxon>Clostridia</taxon>
        <taxon>Eubacteriales</taxon>
        <taxon>Intestinimonas</taxon>
    </lineage>
</organism>